<keyword evidence="1" id="KW-1133">Transmembrane helix</keyword>
<sequence length="146" mass="16145">MEVIGTAKGVVKPCLGRGGHIKCLPIPYAISLQRYSRQHGFQIAIWKDGTYSLGTLVFFAALFLAITAAPAPSDVEQLDTAGPEKGDLQVAASHWGGHWGGYGGHWGGWGGYYPYYGGYWSYPLYGHGYGYGWPYGYYGHHGYWWK</sequence>
<evidence type="ECO:0000313" key="2">
    <source>
        <dbReference type="EMBL" id="KPI98091.1"/>
    </source>
</evidence>
<proteinExistence type="predicted"/>
<evidence type="ECO:0000256" key="1">
    <source>
        <dbReference type="SAM" id="Phobius"/>
    </source>
</evidence>
<accession>A0A194PXM1</accession>
<gene>
    <name evidence="2" type="ORF">RR46_11212</name>
</gene>
<evidence type="ECO:0000313" key="3">
    <source>
        <dbReference type="Proteomes" id="UP000053268"/>
    </source>
</evidence>
<keyword evidence="1" id="KW-0472">Membrane</keyword>
<keyword evidence="1" id="KW-0812">Transmembrane</keyword>
<reference evidence="2 3" key="1">
    <citation type="journal article" date="2015" name="Nat. Commun.">
        <title>Outbred genome sequencing and CRISPR/Cas9 gene editing in butterflies.</title>
        <authorList>
            <person name="Li X."/>
            <person name="Fan D."/>
            <person name="Zhang W."/>
            <person name="Liu G."/>
            <person name="Zhang L."/>
            <person name="Zhao L."/>
            <person name="Fang X."/>
            <person name="Chen L."/>
            <person name="Dong Y."/>
            <person name="Chen Y."/>
            <person name="Ding Y."/>
            <person name="Zhao R."/>
            <person name="Feng M."/>
            <person name="Zhu Y."/>
            <person name="Feng Y."/>
            <person name="Jiang X."/>
            <person name="Zhu D."/>
            <person name="Xiang H."/>
            <person name="Feng X."/>
            <person name="Li S."/>
            <person name="Wang J."/>
            <person name="Zhang G."/>
            <person name="Kronforst M.R."/>
            <person name="Wang W."/>
        </authorList>
    </citation>
    <scope>NUCLEOTIDE SEQUENCE [LARGE SCALE GENOMIC DNA]</scope>
    <source>
        <strain evidence="2">Ya'a_city_454_Px</strain>
        <tissue evidence="2">Whole body</tissue>
    </source>
</reference>
<name>A0A194PXM1_PAPXU</name>
<dbReference type="Proteomes" id="UP000053268">
    <property type="component" value="Unassembled WGS sequence"/>
</dbReference>
<dbReference type="EMBL" id="KQ459586">
    <property type="protein sequence ID" value="KPI98091.1"/>
    <property type="molecule type" value="Genomic_DNA"/>
</dbReference>
<keyword evidence="3" id="KW-1185">Reference proteome</keyword>
<feature type="transmembrane region" description="Helical" evidence="1">
    <location>
        <begin position="51"/>
        <end position="71"/>
    </location>
</feature>
<protein>
    <submittedName>
        <fullName evidence="2">Uncharacterized protein</fullName>
    </submittedName>
</protein>
<organism evidence="2 3">
    <name type="scientific">Papilio xuthus</name>
    <name type="common">Asian swallowtail butterfly</name>
    <dbReference type="NCBI Taxonomy" id="66420"/>
    <lineage>
        <taxon>Eukaryota</taxon>
        <taxon>Metazoa</taxon>
        <taxon>Ecdysozoa</taxon>
        <taxon>Arthropoda</taxon>
        <taxon>Hexapoda</taxon>
        <taxon>Insecta</taxon>
        <taxon>Pterygota</taxon>
        <taxon>Neoptera</taxon>
        <taxon>Endopterygota</taxon>
        <taxon>Lepidoptera</taxon>
        <taxon>Glossata</taxon>
        <taxon>Ditrysia</taxon>
        <taxon>Papilionoidea</taxon>
        <taxon>Papilionidae</taxon>
        <taxon>Papilioninae</taxon>
        <taxon>Papilio</taxon>
    </lineage>
</organism>
<dbReference type="AlphaFoldDB" id="A0A194PXM1"/>